<gene>
    <name evidence="1" type="ORF">ACCO45_005863</name>
</gene>
<reference evidence="1" key="1">
    <citation type="submission" date="2024-12" db="EMBL/GenBank/DDBJ databases">
        <title>Comparative genomics and development of molecular markers within Purpureocillium lilacinum and among Purpureocillium species.</title>
        <authorList>
            <person name="Yeh Z.-Y."/>
            <person name="Ni N.-T."/>
            <person name="Lo P.-H."/>
            <person name="Mushyakhwo K."/>
            <person name="Lin C.-F."/>
            <person name="Nai Y.-S."/>
        </authorList>
    </citation>
    <scope>NUCLEOTIDE SEQUENCE</scope>
    <source>
        <strain evidence="1">NCHU-NPUST-175</strain>
    </source>
</reference>
<sequence>MAHIASCIAGIEPASMSKPGSPAPQNVSSTPPKSTSEKPFTWRMLQPDGQRKYQLFPKRKQLPTLESGKTVAPEKAFAIAMGQAADGSEKTSGSSNLRLRINQHPLVRRRKVSVPELGPMTTVQEISMDSPTIPGRPALHERSISAPEEAIKPERAMTAIPFSATDEDDEDDFFAKVIEEAFTPVASSARAMSPKRLAPLVIPATNAPAPLLQSRAPLGTVRSDSTPPLNSSRSARIDVSPMSRARFTPSASTPDLTFSRRRLCHYLAHSSIGPLMESHRASPRPWEGSTAGERGMARQPEDGVRKVIGHRRGASESSGIMDRGRARKRVEVRNNNGPLLKCSDAKRGKSCERRAFEELPKGWKPSEATSKLNANEVATLQKQAYGQAERFEVLRADDVEALSKELRHLDERTEYLRRTYTSLRAGRRNLHTRICQYLRSPRVARFSHESMLKQEEALAELDASIDDWVTKLEHAENRRTRVRQKLLEHVAAATILPTQTRQATAGDSSPHAHALKSPPPKDISDATEEPVEANVPSTILEQPVIEEAAEQERSSRATSTVTMGRGDVESIRIYAGDDVYALLADVENEISKMSSSVGEQTSQNRPDPVRTEHERQKSHEKLSGESSSPATARLQNPASGATPTKVAAPPTVGVTGNTPDDTAAPISPPAPTPPMKDDPAEKKMMLTSAVFKP</sequence>
<keyword evidence="2" id="KW-1185">Reference proteome</keyword>
<proteinExistence type="predicted"/>
<accession>A0ACC4DZA9</accession>
<dbReference type="Proteomes" id="UP001638806">
    <property type="component" value="Unassembled WGS sequence"/>
</dbReference>
<evidence type="ECO:0000313" key="2">
    <source>
        <dbReference type="Proteomes" id="UP001638806"/>
    </source>
</evidence>
<protein>
    <submittedName>
        <fullName evidence="1">Uncharacterized protein</fullName>
    </submittedName>
</protein>
<name>A0ACC4DZA9_PURLI</name>
<evidence type="ECO:0000313" key="1">
    <source>
        <dbReference type="EMBL" id="KAL3960746.1"/>
    </source>
</evidence>
<comment type="caution">
    <text evidence="1">The sequence shown here is derived from an EMBL/GenBank/DDBJ whole genome shotgun (WGS) entry which is preliminary data.</text>
</comment>
<organism evidence="1 2">
    <name type="scientific">Purpureocillium lilacinum</name>
    <name type="common">Paecilomyces lilacinus</name>
    <dbReference type="NCBI Taxonomy" id="33203"/>
    <lineage>
        <taxon>Eukaryota</taxon>
        <taxon>Fungi</taxon>
        <taxon>Dikarya</taxon>
        <taxon>Ascomycota</taxon>
        <taxon>Pezizomycotina</taxon>
        <taxon>Sordariomycetes</taxon>
        <taxon>Hypocreomycetidae</taxon>
        <taxon>Hypocreales</taxon>
        <taxon>Ophiocordycipitaceae</taxon>
        <taxon>Purpureocillium</taxon>
    </lineage>
</organism>
<dbReference type="EMBL" id="JBGNUJ010000004">
    <property type="protein sequence ID" value="KAL3960746.1"/>
    <property type="molecule type" value="Genomic_DNA"/>
</dbReference>